<dbReference type="PANTHER" id="PTHR47595:SF1">
    <property type="entry name" value="MYB_SANT-LIKE DNA-BINDING DOMAIN-CONTAINING PROTEIN"/>
    <property type="match status" value="1"/>
</dbReference>
<organism evidence="2 3">
    <name type="scientific">Sinocyclocheilus rhinocerous</name>
    <dbReference type="NCBI Taxonomy" id="307959"/>
    <lineage>
        <taxon>Eukaryota</taxon>
        <taxon>Metazoa</taxon>
        <taxon>Chordata</taxon>
        <taxon>Craniata</taxon>
        <taxon>Vertebrata</taxon>
        <taxon>Euteleostomi</taxon>
        <taxon>Actinopterygii</taxon>
        <taxon>Neopterygii</taxon>
        <taxon>Teleostei</taxon>
        <taxon>Ostariophysi</taxon>
        <taxon>Cypriniformes</taxon>
        <taxon>Cyprinidae</taxon>
        <taxon>Cyprininae</taxon>
        <taxon>Sinocyclocheilus</taxon>
    </lineage>
</organism>
<sequence>MAGRGVVWSQEESCALIEIWKDDYIKRQLFSTHKNIKVFLLFAQKKKKERRYNRTALQCRVKVKKLRQKYMSTRDKIRRSGESAEIKDSCPFYEDLDAILGASACACLTNVVEGRINIHRTIYNGCIY</sequence>
<dbReference type="AlphaFoldDB" id="A0A673ILM0"/>
<dbReference type="Gene3D" id="1.10.10.60">
    <property type="entry name" value="Homeodomain-like"/>
    <property type="match status" value="1"/>
</dbReference>
<dbReference type="Proteomes" id="UP000472270">
    <property type="component" value="Unassembled WGS sequence"/>
</dbReference>
<dbReference type="InterPro" id="IPR044822">
    <property type="entry name" value="Myb_DNA-bind_4"/>
</dbReference>
<evidence type="ECO:0000313" key="3">
    <source>
        <dbReference type="Proteomes" id="UP000472270"/>
    </source>
</evidence>
<accession>A0A673ILM0</accession>
<feature type="domain" description="Myb/SANT-like DNA-binding" evidence="1">
    <location>
        <begin position="7"/>
        <end position="99"/>
    </location>
</feature>
<dbReference type="PANTHER" id="PTHR47595">
    <property type="entry name" value="HEAT SHOCK 70 KDA PROTEIN 14"/>
    <property type="match status" value="1"/>
</dbReference>
<name>A0A673ILM0_9TELE</name>
<dbReference type="Ensembl" id="ENSSRHT00000040857.1">
    <property type="protein sequence ID" value="ENSSRHP00000039729.1"/>
    <property type="gene ID" value="ENSSRHG00000020220.1"/>
</dbReference>
<keyword evidence="3" id="KW-1185">Reference proteome</keyword>
<evidence type="ECO:0000259" key="1">
    <source>
        <dbReference type="Pfam" id="PF13837"/>
    </source>
</evidence>
<dbReference type="Pfam" id="PF13837">
    <property type="entry name" value="Myb_DNA-bind_4"/>
    <property type="match status" value="1"/>
</dbReference>
<reference evidence="2" key="2">
    <citation type="submission" date="2025-09" db="UniProtKB">
        <authorList>
            <consortium name="Ensembl"/>
        </authorList>
    </citation>
    <scope>IDENTIFICATION</scope>
</reference>
<reference evidence="2" key="1">
    <citation type="submission" date="2025-08" db="UniProtKB">
        <authorList>
            <consortium name="Ensembl"/>
        </authorList>
    </citation>
    <scope>IDENTIFICATION</scope>
</reference>
<proteinExistence type="predicted"/>
<evidence type="ECO:0000313" key="2">
    <source>
        <dbReference type="Ensembl" id="ENSSRHP00000039729.1"/>
    </source>
</evidence>
<protein>
    <recommendedName>
        <fullName evidence="1">Myb/SANT-like DNA-binding domain-containing protein</fullName>
    </recommendedName>
</protein>